<protein>
    <submittedName>
        <fullName evidence="1">Lipid-A-disaccharide synthase</fullName>
    </submittedName>
</protein>
<comment type="caution">
    <text evidence="1">The sequence shown here is derived from an EMBL/GenBank/DDBJ whole genome shotgun (WGS) entry which is preliminary data.</text>
</comment>
<reference evidence="1" key="2">
    <citation type="journal article" date="2023" name="BMC Genomics">
        <title>Pest status, molecular evolution, and epigenetic factors derived from the genome assembly of Frankliniella fusca, a thysanopteran phytovirus vector.</title>
        <authorList>
            <person name="Catto M.A."/>
            <person name="Labadie P.E."/>
            <person name="Jacobson A.L."/>
            <person name="Kennedy G.G."/>
            <person name="Srinivasan R."/>
            <person name="Hunt B.G."/>
        </authorList>
    </citation>
    <scope>NUCLEOTIDE SEQUENCE</scope>
    <source>
        <strain evidence="1">PL_HMW_Pooled</strain>
    </source>
</reference>
<proteinExistence type="predicted"/>
<name>A0AAE1HPP1_9NEOP</name>
<sequence length="326" mass="37024">MNMNEQIRDEFLSNFKKINEKEEQRANRLKEVTENIDIAHLLIGYGRAAREALEAVLLLSSPLAFDTFLADCFKNSPNRSQDYAGEVRVKARIKEVHPSKVLFQLLPEKFPGMKASDLIESLKHARLYRAISALERCLEALPEHERSTGCPLPNSSLPISASKSGIKPDTSKKIRGNILLSFARDGKDIAEHLKSELEKPFGRSCKSYNVVKLSDFTSFIAENRVLNMKDILSRVDYIVPVLTDGYLQILSKRKPPEDATIDEELTPLLIQLTEDDWVHNGFRNRKIRCYKPEGVHSSGFGPFSTGSNMYIESTLIWRQKKSQSRV</sequence>
<accession>A0AAE1HPP1</accession>
<reference evidence="1" key="1">
    <citation type="submission" date="2021-07" db="EMBL/GenBank/DDBJ databases">
        <authorList>
            <person name="Catto M.A."/>
            <person name="Jacobson A."/>
            <person name="Kennedy G."/>
            <person name="Labadie P."/>
            <person name="Hunt B.G."/>
            <person name="Srinivasan R."/>
        </authorList>
    </citation>
    <scope>NUCLEOTIDE SEQUENCE</scope>
    <source>
        <strain evidence="1">PL_HMW_Pooled</strain>
        <tissue evidence="1">Head</tissue>
    </source>
</reference>
<dbReference type="AlphaFoldDB" id="A0AAE1HPP1"/>
<dbReference type="Proteomes" id="UP001219518">
    <property type="component" value="Unassembled WGS sequence"/>
</dbReference>
<dbReference type="EMBL" id="JAHWGI010001215">
    <property type="protein sequence ID" value="KAK3925079.1"/>
    <property type="molecule type" value="Genomic_DNA"/>
</dbReference>
<evidence type="ECO:0000313" key="2">
    <source>
        <dbReference type="Proteomes" id="UP001219518"/>
    </source>
</evidence>
<keyword evidence="2" id="KW-1185">Reference proteome</keyword>
<organism evidence="1 2">
    <name type="scientific">Frankliniella fusca</name>
    <dbReference type="NCBI Taxonomy" id="407009"/>
    <lineage>
        <taxon>Eukaryota</taxon>
        <taxon>Metazoa</taxon>
        <taxon>Ecdysozoa</taxon>
        <taxon>Arthropoda</taxon>
        <taxon>Hexapoda</taxon>
        <taxon>Insecta</taxon>
        <taxon>Pterygota</taxon>
        <taxon>Neoptera</taxon>
        <taxon>Paraneoptera</taxon>
        <taxon>Thysanoptera</taxon>
        <taxon>Terebrantia</taxon>
        <taxon>Thripoidea</taxon>
        <taxon>Thripidae</taxon>
        <taxon>Frankliniella</taxon>
    </lineage>
</organism>
<evidence type="ECO:0000313" key="1">
    <source>
        <dbReference type="EMBL" id="KAK3925079.1"/>
    </source>
</evidence>
<gene>
    <name evidence="1" type="ORF">KUF71_013348</name>
</gene>